<dbReference type="RefSeq" id="WP_010052626.1">
    <property type="nucleotide sequence ID" value="NZ_BJOJ01000058.1"/>
</dbReference>
<name>A0AAW9K4S9_CARML</name>
<dbReference type="GeneID" id="83604834"/>
<reference evidence="1" key="1">
    <citation type="submission" date="2023-08" db="EMBL/GenBank/DDBJ databases">
        <title>Genomic characterization of piscicolin 126 produced by Carnobacterium maltaromaticum CM22 strain isolated from salmon (Salmo salar).</title>
        <authorList>
            <person name="Gonzalez-Gragera E."/>
            <person name="Garcia-Lopez J.D."/>
            <person name="Teso-Perez C."/>
            <person name="Gimenez-Hernandez I."/>
            <person name="Peralta-Sanchez J.M."/>
            <person name="Valdivia E."/>
            <person name="Montalban-Lopez M."/>
            <person name="Martin-Platero A.M."/>
            <person name="Banos A."/>
            <person name="Martinez-Bueno M."/>
        </authorList>
    </citation>
    <scope>NUCLEOTIDE SEQUENCE</scope>
    <source>
        <strain evidence="1">CM22</strain>
    </source>
</reference>
<protein>
    <submittedName>
        <fullName evidence="1">Uncharacterized protein</fullName>
    </submittedName>
</protein>
<organism evidence="1 2">
    <name type="scientific">Carnobacterium maltaromaticum</name>
    <name type="common">Carnobacterium piscicola</name>
    <dbReference type="NCBI Taxonomy" id="2751"/>
    <lineage>
        <taxon>Bacteria</taxon>
        <taxon>Bacillati</taxon>
        <taxon>Bacillota</taxon>
        <taxon>Bacilli</taxon>
        <taxon>Lactobacillales</taxon>
        <taxon>Carnobacteriaceae</taxon>
        <taxon>Carnobacterium</taxon>
    </lineage>
</organism>
<proteinExistence type="predicted"/>
<dbReference type="AlphaFoldDB" id="A0AAW9K4S9"/>
<evidence type="ECO:0000313" key="1">
    <source>
        <dbReference type="EMBL" id="MDZ5759194.1"/>
    </source>
</evidence>
<dbReference type="Proteomes" id="UP001290462">
    <property type="component" value="Unassembled WGS sequence"/>
</dbReference>
<sequence>MSKETIYNFLYNHATAFVDYWVDTYYVHTEEHKLRIDEKNYLTGYKRECLYLFQAQQEAMLNDSDINSLCYGIGEDRAAMSTPYKEVYLNFFKFNDTVIEFLINAQKSNQIVISDADVIDYMKIQKKHEVDNHYALFTGYMGYTTSLFD</sequence>
<evidence type="ECO:0000313" key="2">
    <source>
        <dbReference type="Proteomes" id="UP001290462"/>
    </source>
</evidence>
<dbReference type="EMBL" id="JAVBVO010000003">
    <property type="protein sequence ID" value="MDZ5759194.1"/>
    <property type="molecule type" value="Genomic_DNA"/>
</dbReference>
<comment type="caution">
    <text evidence="1">The sequence shown here is derived from an EMBL/GenBank/DDBJ whole genome shotgun (WGS) entry which is preliminary data.</text>
</comment>
<gene>
    <name evidence="1" type="ORF">RAK27_11035</name>
</gene>
<accession>A0AAW9K4S9</accession>